<protein>
    <submittedName>
        <fullName evidence="2">Uncharacterized protein</fullName>
    </submittedName>
</protein>
<feature type="transmembrane region" description="Helical" evidence="1">
    <location>
        <begin position="52"/>
        <end position="70"/>
    </location>
</feature>
<dbReference type="RefSeq" id="WP_135263894.1">
    <property type="nucleotide sequence ID" value="NZ_SMLM01000002.1"/>
</dbReference>
<sequence length="107" mass="12539">MQELEFRTLLYRYFFFGWLFKDVTRGTLFERAAAWRYNREQARWLPLYLRRWMWWGLAFYGLGGVVEMILESPVLSLLFYVPSALSVPVSAVTVAAWIGLKALPGPL</sequence>
<keyword evidence="3" id="KW-1185">Reference proteome</keyword>
<keyword evidence="1" id="KW-0812">Transmembrane</keyword>
<keyword evidence="1" id="KW-0472">Membrane</keyword>
<dbReference type="EMBL" id="SMLM01000002">
    <property type="protein sequence ID" value="TFZ02367.1"/>
    <property type="molecule type" value="Genomic_DNA"/>
</dbReference>
<proteinExistence type="predicted"/>
<reference evidence="2 3" key="1">
    <citation type="submission" date="2019-03" db="EMBL/GenBank/DDBJ databases">
        <title>Ramlibacter henchirensis DSM 14656, whole genome shotgun sequence.</title>
        <authorList>
            <person name="Zhang X."/>
            <person name="Feng G."/>
            <person name="Zhu H."/>
        </authorList>
    </citation>
    <scope>NUCLEOTIDE SEQUENCE [LARGE SCALE GENOMIC DNA]</scope>
    <source>
        <strain evidence="2 3">DSM 14656</strain>
    </source>
</reference>
<name>A0A4Z0BSU3_9BURK</name>
<feature type="transmembrane region" description="Helical" evidence="1">
    <location>
        <begin position="77"/>
        <end position="100"/>
    </location>
</feature>
<dbReference type="OrthoDB" id="8595329at2"/>
<evidence type="ECO:0000256" key="1">
    <source>
        <dbReference type="SAM" id="Phobius"/>
    </source>
</evidence>
<dbReference type="AlphaFoldDB" id="A0A4Z0BSU3"/>
<keyword evidence="1" id="KW-1133">Transmembrane helix</keyword>
<organism evidence="2 3">
    <name type="scientific">Ramlibacter henchirensis</name>
    <dbReference type="NCBI Taxonomy" id="204072"/>
    <lineage>
        <taxon>Bacteria</taxon>
        <taxon>Pseudomonadati</taxon>
        <taxon>Pseudomonadota</taxon>
        <taxon>Betaproteobacteria</taxon>
        <taxon>Burkholderiales</taxon>
        <taxon>Comamonadaceae</taxon>
        <taxon>Ramlibacter</taxon>
    </lineage>
</organism>
<evidence type="ECO:0000313" key="3">
    <source>
        <dbReference type="Proteomes" id="UP000298180"/>
    </source>
</evidence>
<evidence type="ECO:0000313" key="2">
    <source>
        <dbReference type="EMBL" id="TFZ02367.1"/>
    </source>
</evidence>
<dbReference type="Proteomes" id="UP000298180">
    <property type="component" value="Unassembled WGS sequence"/>
</dbReference>
<accession>A0A4Z0BSU3</accession>
<gene>
    <name evidence="2" type="ORF">EZ313_13950</name>
</gene>
<comment type="caution">
    <text evidence="2">The sequence shown here is derived from an EMBL/GenBank/DDBJ whole genome shotgun (WGS) entry which is preliminary data.</text>
</comment>